<dbReference type="AlphaFoldDB" id="A0A917NGB7"/>
<evidence type="ECO:0000313" key="2">
    <source>
        <dbReference type="EMBL" id="GGI99076.1"/>
    </source>
</evidence>
<keyword evidence="3" id="KW-1185">Reference proteome</keyword>
<reference evidence="2" key="1">
    <citation type="journal article" date="2014" name="Int. J. Syst. Evol. Microbiol.">
        <title>Complete genome sequence of Corynebacterium casei LMG S-19264T (=DSM 44701T), isolated from a smear-ripened cheese.</title>
        <authorList>
            <consortium name="US DOE Joint Genome Institute (JGI-PGF)"/>
            <person name="Walter F."/>
            <person name="Albersmeier A."/>
            <person name="Kalinowski J."/>
            <person name="Ruckert C."/>
        </authorList>
    </citation>
    <scope>NUCLEOTIDE SEQUENCE</scope>
    <source>
        <strain evidence="2">CGMCC 1.3617</strain>
    </source>
</reference>
<protein>
    <recommendedName>
        <fullName evidence="4">Tetratricopeptide repeat protein</fullName>
    </recommendedName>
</protein>
<accession>A0A917NGB7</accession>
<evidence type="ECO:0008006" key="4">
    <source>
        <dbReference type="Google" id="ProtNLM"/>
    </source>
</evidence>
<gene>
    <name evidence="2" type="ORF">GCM10011320_02250</name>
</gene>
<reference evidence="2" key="2">
    <citation type="submission" date="2020-09" db="EMBL/GenBank/DDBJ databases">
        <authorList>
            <person name="Sun Q."/>
            <person name="Zhou Y."/>
        </authorList>
    </citation>
    <scope>NUCLEOTIDE SEQUENCE</scope>
    <source>
        <strain evidence="2">CGMCC 1.3617</strain>
    </source>
</reference>
<dbReference type="InterPro" id="IPR011990">
    <property type="entry name" value="TPR-like_helical_dom_sf"/>
</dbReference>
<feature type="repeat" description="TPR" evidence="1">
    <location>
        <begin position="291"/>
        <end position="324"/>
    </location>
</feature>
<dbReference type="Proteomes" id="UP000661507">
    <property type="component" value="Unassembled WGS sequence"/>
</dbReference>
<name>A0A917NGB7_9PROT</name>
<dbReference type="InterPro" id="IPR019734">
    <property type="entry name" value="TPR_rpt"/>
</dbReference>
<dbReference type="Gene3D" id="1.25.40.10">
    <property type="entry name" value="Tetratricopeptide repeat domain"/>
    <property type="match status" value="1"/>
</dbReference>
<organism evidence="2 3">
    <name type="scientific">Neoroseomonas lacus</name>
    <dbReference type="NCBI Taxonomy" id="287609"/>
    <lineage>
        <taxon>Bacteria</taxon>
        <taxon>Pseudomonadati</taxon>
        <taxon>Pseudomonadota</taxon>
        <taxon>Alphaproteobacteria</taxon>
        <taxon>Acetobacterales</taxon>
        <taxon>Acetobacteraceae</taxon>
        <taxon>Neoroseomonas</taxon>
    </lineage>
</organism>
<evidence type="ECO:0000256" key="1">
    <source>
        <dbReference type="PROSITE-ProRule" id="PRU00339"/>
    </source>
</evidence>
<proteinExistence type="predicted"/>
<comment type="caution">
    <text evidence="2">The sequence shown here is derived from an EMBL/GenBank/DDBJ whole genome shotgun (WGS) entry which is preliminary data.</text>
</comment>
<dbReference type="EMBL" id="BMKW01000001">
    <property type="protein sequence ID" value="GGI99076.1"/>
    <property type="molecule type" value="Genomic_DNA"/>
</dbReference>
<dbReference type="PROSITE" id="PS50005">
    <property type="entry name" value="TPR"/>
    <property type="match status" value="1"/>
</dbReference>
<dbReference type="SUPFAM" id="SSF48452">
    <property type="entry name" value="TPR-like"/>
    <property type="match status" value="1"/>
</dbReference>
<sequence length="380" mass="40944">MGEIDQELVSMELATIGLLSAIVFGLIAGDAVISANTMAVGIGLPPTVQQSGLTRQSAEEIFVTELSRIAAIPSGVPVPVPRVSSRRTVIGALAEPLKLTDLTVALQDLFGLEPIRVSATIIQRGNGLVMEAIVAQEGHPLQRLSFERPDGDAVALIRQAAITTFAEIAPFRVTLAQLRDVLQDPNLDVGRVRAHAERLLQRDWGVDSDVERSALHSLVSVLALLHGDVDGARDEIRRAEAIDGALPTARSFYALNGSFIGILEGDLLLAERELNRAAQIPMRQIIPVFPAYVEVQRGLISWATGKTDDADAAFQRALEVDPRNNVALIYRHWIAQSRLGIAPNAADRPAIATTLSPQIPGLMASAFLLDPRTRTVSRAR</sequence>
<keyword evidence="1" id="KW-0802">TPR repeat</keyword>
<evidence type="ECO:0000313" key="3">
    <source>
        <dbReference type="Proteomes" id="UP000661507"/>
    </source>
</evidence>